<dbReference type="PANTHER" id="PTHR22953">
    <property type="entry name" value="ACID PHOSPHATASE RELATED"/>
    <property type="match status" value="1"/>
</dbReference>
<dbReference type="InterPro" id="IPR029052">
    <property type="entry name" value="Metallo-depent_PP-like"/>
</dbReference>
<evidence type="ECO:0000256" key="3">
    <source>
        <dbReference type="SAM" id="Phobius"/>
    </source>
</evidence>
<feature type="compositionally biased region" description="Low complexity" evidence="2">
    <location>
        <begin position="1"/>
        <end position="17"/>
    </location>
</feature>
<dbReference type="InterPro" id="IPR039331">
    <property type="entry name" value="PAPs-like"/>
</dbReference>
<evidence type="ECO:0000313" key="6">
    <source>
        <dbReference type="Proteomes" id="UP000054564"/>
    </source>
</evidence>
<feature type="domain" description="Calcineurin-like phosphoesterase" evidence="4">
    <location>
        <begin position="271"/>
        <end position="554"/>
    </location>
</feature>
<feature type="region of interest" description="Disordered" evidence="2">
    <location>
        <begin position="1"/>
        <end position="42"/>
    </location>
</feature>
<dbReference type="SUPFAM" id="SSF56300">
    <property type="entry name" value="Metallo-dependent phosphatases"/>
    <property type="match status" value="1"/>
</dbReference>
<dbReference type="PANTHER" id="PTHR22953:SF153">
    <property type="entry name" value="PURPLE ACID PHOSPHATASE"/>
    <property type="match status" value="1"/>
</dbReference>
<dbReference type="GO" id="GO:0003993">
    <property type="term" value="F:acid phosphatase activity"/>
    <property type="evidence" value="ECO:0007669"/>
    <property type="project" value="InterPro"/>
</dbReference>
<comment type="caution">
    <text evidence="5">The sequence shown here is derived from an EMBL/GenBank/DDBJ whole genome shotgun (WGS) entry which is preliminary data.</text>
</comment>
<evidence type="ECO:0000259" key="4">
    <source>
        <dbReference type="Pfam" id="PF00149"/>
    </source>
</evidence>
<dbReference type="Pfam" id="PF00149">
    <property type="entry name" value="Metallophos"/>
    <property type="match status" value="1"/>
</dbReference>
<dbReference type="STRING" id="1165861.A0A0L0VM71"/>
<dbReference type="Proteomes" id="UP000054564">
    <property type="component" value="Unassembled WGS sequence"/>
</dbReference>
<accession>A0A0L0VM71</accession>
<keyword evidence="6" id="KW-1185">Reference proteome</keyword>
<dbReference type="InterPro" id="IPR004843">
    <property type="entry name" value="Calcineurin-like_PHP"/>
</dbReference>
<keyword evidence="1" id="KW-0732">Signal</keyword>
<dbReference type="Gene3D" id="3.60.21.10">
    <property type="match status" value="1"/>
</dbReference>
<protein>
    <recommendedName>
        <fullName evidence="4">Calcineurin-like phosphoesterase domain-containing protein</fullName>
    </recommendedName>
</protein>
<evidence type="ECO:0000313" key="5">
    <source>
        <dbReference type="EMBL" id="KNF00378.1"/>
    </source>
</evidence>
<proteinExistence type="predicted"/>
<evidence type="ECO:0000256" key="1">
    <source>
        <dbReference type="ARBA" id="ARBA00022729"/>
    </source>
</evidence>
<keyword evidence="3" id="KW-1133">Transmembrane helix</keyword>
<sequence length="739" mass="84615">MLRNSPNNNNKRNSSASYLPFGAGRSDSPPELPGYHSNRRRKSSRPSILADLRYSRFLPTALTRSSSLPVLIILFLLVLLVTYWLFNTVLILFRFKIADGLLSSGWIGIGLKIRKPPLIFVHSSQSAAIVWESNKMASSSGHQLGLRYWKIGPGYENQTISLSSRQERLLKLSTGTLANVKRTRPEGDDGWRRWVHTAVIEGLEPSTTYAYEIVLLNNHFNQQHTSEFEMIKKIYSKHRFTWYGIDQIDLSHGNRLSETSPSSSSSTDILHVVVIGDNQFGVRPFRKIVNRFMKIKAYIPSIKSIFKPRLIDHHHHHQSLNPAKPNMVFHLGDAVQDPHNLKQWQTDFWDALTFKNKLASEIPIVYAKGNHDFDSTGHNIYSGGIPKVQIGEMNRTQTLKLNSNSGLEIPGIAEADKSYTTFKSHERDPRSRGTYFAYSPHQRVRVIVCDSNLEPTRKLDPQSTLTEVDEHERWLLWEMARPEWKEASIRIIIIHVPPFIEHWEKQMWTQGHESAWGAYVRTRFAPHFHAVSPLTSRYDIPPASLVISGHSHVYARGMLSNYVAESFFKVKDSSEIPTDIKKEARTQNRQIYDPHNPQTDHGVVYVISGGAGGTLDKERVEDWGFYERTVLNQYHFNHMLLDMSSTLESIDEWQQDWLDSKTKRLGYKDLKLRVYKSIGSQLVCQGPSTADEGGIDQHGNPKQVWKAGHYLATDRLVWNTRSIDGKLLDRFVIEANSCR</sequence>
<reference evidence="6" key="1">
    <citation type="submission" date="2014-03" db="EMBL/GenBank/DDBJ databases">
        <title>The Genome Sequence of Puccinia striiformis f. sp. tritici PST-78.</title>
        <authorList>
            <consortium name="The Broad Institute Genome Sequencing Platform"/>
            <person name="Cuomo C."/>
            <person name="Hulbert S."/>
            <person name="Chen X."/>
            <person name="Walker B."/>
            <person name="Young S.K."/>
            <person name="Zeng Q."/>
            <person name="Gargeya S."/>
            <person name="Fitzgerald M."/>
            <person name="Haas B."/>
            <person name="Abouelleil A."/>
            <person name="Alvarado L."/>
            <person name="Arachchi H.M."/>
            <person name="Berlin A.M."/>
            <person name="Chapman S.B."/>
            <person name="Goldberg J."/>
            <person name="Griggs A."/>
            <person name="Gujja S."/>
            <person name="Hansen M."/>
            <person name="Howarth C."/>
            <person name="Imamovic A."/>
            <person name="Larimer J."/>
            <person name="McCowan C."/>
            <person name="Montmayeur A."/>
            <person name="Murphy C."/>
            <person name="Neiman D."/>
            <person name="Pearson M."/>
            <person name="Priest M."/>
            <person name="Roberts A."/>
            <person name="Saif S."/>
            <person name="Shea T."/>
            <person name="Sisk P."/>
            <person name="Sykes S."/>
            <person name="Wortman J."/>
            <person name="Nusbaum C."/>
            <person name="Birren B."/>
        </authorList>
    </citation>
    <scope>NUCLEOTIDE SEQUENCE [LARGE SCALE GENOMIC DNA]</scope>
    <source>
        <strain evidence="6">race PST-78</strain>
    </source>
</reference>
<evidence type="ECO:0000256" key="2">
    <source>
        <dbReference type="SAM" id="MobiDB-lite"/>
    </source>
</evidence>
<dbReference type="EMBL" id="AJIL01000037">
    <property type="protein sequence ID" value="KNF00378.1"/>
    <property type="molecule type" value="Genomic_DNA"/>
</dbReference>
<dbReference type="OrthoDB" id="45007at2759"/>
<feature type="transmembrane region" description="Helical" evidence="3">
    <location>
        <begin position="66"/>
        <end position="86"/>
    </location>
</feature>
<keyword evidence="3" id="KW-0472">Membrane</keyword>
<gene>
    <name evidence="5" type="ORF">PSTG_06307</name>
</gene>
<keyword evidence="3" id="KW-0812">Transmembrane</keyword>
<dbReference type="AlphaFoldDB" id="A0A0L0VM71"/>
<organism evidence="5 6">
    <name type="scientific">Puccinia striiformis f. sp. tritici PST-78</name>
    <dbReference type="NCBI Taxonomy" id="1165861"/>
    <lineage>
        <taxon>Eukaryota</taxon>
        <taxon>Fungi</taxon>
        <taxon>Dikarya</taxon>
        <taxon>Basidiomycota</taxon>
        <taxon>Pucciniomycotina</taxon>
        <taxon>Pucciniomycetes</taxon>
        <taxon>Pucciniales</taxon>
        <taxon>Pucciniaceae</taxon>
        <taxon>Puccinia</taxon>
    </lineage>
</organism>
<name>A0A0L0VM71_9BASI</name>